<evidence type="ECO:0000256" key="5">
    <source>
        <dbReference type="ARBA" id="ARBA00022989"/>
    </source>
</evidence>
<feature type="transmembrane region" description="Helical" evidence="7">
    <location>
        <begin position="95"/>
        <end position="115"/>
    </location>
</feature>
<feature type="transmembrane region" description="Helical" evidence="7">
    <location>
        <begin position="320"/>
        <end position="341"/>
    </location>
</feature>
<comment type="subcellular location">
    <subcellularLocation>
        <location evidence="1">Cell membrane</location>
        <topology evidence="1">Multi-pass membrane protein</topology>
    </subcellularLocation>
</comment>
<gene>
    <name evidence="9" type="ORF">GEV26_16460</name>
</gene>
<dbReference type="Proteomes" id="UP000392064">
    <property type="component" value="Chromosome"/>
</dbReference>
<evidence type="ECO:0000313" key="9">
    <source>
        <dbReference type="EMBL" id="QGG42838.1"/>
    </source>
</evidence>
<feature type="transmembrane region" description="Helical" evidence="7">
    <location>
        <begin position="26"/>
        <end position="46"/>
    </location>
</feature>
<dbReference type="GO" id="GO:0005886">
    <property type="term" value="C:plasma membrane"/>
    <property type="evidence" value="ECO:0007669"/>
    <property type="project" value="UniProtKB-SubCell"/>
</dbReference>
<dbReference type="Gene3D" id="1.20.1720.10">
    <property type="entry name" value="Multidrug resistance protein D"/>
    <property type="match status" value="1"/>
</dbReference>
<evidence type="ECO:0000256" key="4">
    <source>
        <dbReference type="ARBA" id="ARBA00022692"/>
    </source>
</evidence>
<dbReference type="InterPro" id="IPR011701">
    <property type="entry name" value="MFS"/>
</dbReference>
<name>A0A5Q2MJF1_9ACTN</name>
<dbReference type="PROSITE" id="PS50850">
    <property type="entry name" value="MFS"/>
    <property type="match status" value="1"/>
</dbReference>
<evidence type="ECO:0000256" key="7">
    <source>
        <dbReference type="SAM" id="Phobius"/>
    </source>
</evidence>
<evidence type="ECO:0000256" key="6">
    <source>
        <dbReference type="ARBA" id="ARBA00023136"/>
    </source>
</evidence>
<keyword evidence="5 7" id="KW-1133">Transmembrane helix</keyword>
<dbReference type="Pfam" id="PF07690">
    <property type="entry name" value="MFS_1"/>
    <property type="match status" value="1"/>
</dbReference>
<accession>A0A5Q2MJF1</accession>
<feature type="domain" description="Major facilitator superfamily (MFS) profile" evidence="8">
    <location>
        <begin position="28"/>
        <end position="486"/>
    </location>
</feature>
<dbReference type="SUPFAM" id="SSF103473">
    <property type="entry name" value="MFS general substrate transporter"/>
    <property type="match status" value="1"/>
</dbReference>
<dbReference type="InterPro" id="IPR020846">
    <property type="entry name" value="MFS_dom"/>
</dbReference>
<evidence type="ECO:0000259" key="8">
    <source>
        <dbReference type="PROSITE" id="PS50850"/>
    </source>
</evidence>
<dbReference type="EMBL" id="CP045737">
    <property type="protein sequence ID" value="QGG42838.1"/>
    <property type="molecule type" value="Genomic_DNA"/>
</dbReference>
<feature type="transmembrane region" description="Helical" evidence="7">
    <location>
        <begin position="241"/>
        <end position="264"/>
    </location>
</feature>
<dbReference type="InterPro" id="IPR005829">
    <property type="entry name" value="Sugar_transporter_CS"/>
</dbReference>
<feature type="transmembrane region" description="Helical" evidence="7">
    <location>
        <begin position="180"/>
        <end position="203"/>
    </location>
</feature>
<keyword evidence="3" id="KW-1003">Cell membrane</keyword>
<feature type="transmembrane region" description="Helical" evidence="7">
    <location>
        <begin position="127"/>
        <end position="147"/>
    </location>
</feature>
<reference evidence="9 10" key="1">
    <citation type="submission" date="2019-11" db="EMBL/GenBank/DDBJ databases">
        <authorList>
            <person name="Li J."/>
        </authorList>
    </citation>
    <scope>NUCLEOTIDE SEQUENCE [LARGE SCALE GENOMIC DNA]</scope>
    <source>
        <strain evidence="9 10">MF47</strain>
    </source>
</reference>
<keyword evidence="4 7" id="KW-0812">Transmembrane</keyword>
<evidence type="ECO:0000256" key="1">
    <source>
        <dbReference type="ARBA" id="ARBA00004651"/>
    </source>
</evidence>
<dbReference type="NCBIfam" id="TIGR00711">
    <property type="entry name" value="efflux_EmrB"/>
    <property type="match status" value="1"/>
</dbReference>
<keyword evidence="6 7" id="KW-0472">Membrane</keyword>
<keyword evidence="2" id="KW-0813">Transport</keyword>
<evidence type="ECO:0000256" key="2">
    <source>
        <dbReference type="ARBA" id="ARBA00022448"/>
    </source>
</evidence>
<organism evidence="9 10">
    <name type="scientific">Aeromicrobium yanjiei</name>
    <dbReference type="NCBI Taxonomy" id="2662028"/>
    <lineage>
        <taxon>Bacteria</taxon>
        <taxon>Bacillati</taxon>
        <taxon>Actinomycetota</taxon>
        <taxon>Actinomycetes</taxon>
        <taxon>Propionibacteriales</taxon>
        <taxon>Nocardioidaceae</taxon>
        <taxon>Aeromicrobium</taxon>
    </lineage>
</organism>
<dbReference type="CDD" id="cd17321">
    <property type="entry name" value="MFS_MMR_MDR_like"/>
    <property type="match status" value="1"/>
</dbReference>
<evidence type="ECO:0000256" key="3">
    <source>
        <dbReference type="ARBA" id="ARBA00022475"/>
    </source>
</evidence>
<evidence type="ECO:0000313" key="10">
    <source>
        <dbReference type="Proteomes" id="UP000392064"/>
    </source>
</evidence>
<dbReference type="AlphaFoldDB" id="A0A5Q2MJF1"/>
<dbReference type="Gene3D" id="1.20.1250.20">
    <property type="entry name" value="MFS general substrate transporter like domains"/>
    <property type="match status" value="1"/>
</dbReference>
<feature type="transmembrane region" description="Helical" evidence="7">
    <location>
        <begin position="463"/>
        <end position="482"/>
    </location>
</feature>
<feature type="transmembrane region" description="Helical" evidence="7">
    <location>
        <begin position="154"/>
        <end position="174"/>
    </location>
</feature>
<sequence>MARTITEDRAPEPAVGPTNPHHATRWVILAVIALAQLIVVLDATIVNIALPTAQEALGFSNDNRQWIVTGYALAFGSLLLLGGRLSDLVGRRPMFIAGLIGFAVASAVGGAAQNFETLVGARVAQGVFGALLAPAALSLLTVTFVDAKERAKAFAIFGAISGGGGAIGLILGGALTEYLSWRWCLYVNAPLAILAVLGGVFLLKKQPRSEDAKGIDAPGTVVVIAGLISFVYGLASAESDGWGSATTLICIGVGLALLALFAVIESRVEEPLLPLHIVCDRTRGGSFLVVAIVGIGLFAVFLFLTYYVSLTLGYTPLKTGFSFVPMILGIMVTATSSAGLVARIGPRIPVFVGMLLAAVGMVLFAQLDLDSTYAANILPGLVITGLGVGLSMAPAFSAAVSGVDAEHAGVASASVNTFNQIGGSIGTAVLSAFAATATSDYLAGRTPSALNQQLAAMHGYTTVFWWSAAIFAVGAVICGALLRSGPITIDPDAAPVLAH</sequence>
<dbReference type="PROSITE" id="PS00216">
    <property type="entry name" value="SUGAR_TRANSPORT_1"/>
    <property type="match status" value="1"/>
</dbReference>
<keyword evidence="10" id="KW-1185">Reference proteome</keyword>
<dbReference type="KEGG" id="aef:GEV26_16460"/>
<dbReference type="RefSeq" id="WP_153654642.1">
    <property type="nucleotide sequence ID" value="NZ_CP045737.1"/>
</dbReference>
<feature type="transmembrane region" description="Helical" evidence="7">
    <location>
        <begin position="285"/>
        <end position="308"/>
    </location>
</feature>
<dbReference type="PANTHER" id="PTHR42718">
    <property type="entry name" value="MAJOR FACILITATOR SUPERFAMILY MULTIDRUG TRANSPORTER MFSC"/>
    <property type="match status" value="1"/>
</dbReference>
<protein>
    <submittedName>
        <fullName evidence="9">DHA2 family efflux MFS transporter permease subunit</fullName>
    </submittedName>
</protein>
<feature type="transmembrane region" description="Helical" evidence="7">
    <location>
        <begin position="348"/>
        <end position="367"/>
    </location>
</feature>
<dbReference type="InterPro" id="IPR004638">
    <property type="entry name" value="EmrB-like"/>
</dbReference>
<feature type="transmembrane region" description="Helical" evidence="7">
    <location>
        <begin position="66"/>
        <end position="83"/>
    </location>
</feature>
<dbReference type="PANTHER" id="PTHR42718:SF46">
    <property type="entry name" value="BLR6921 PROTEIN"/>
    <property type="match status" value="1"/>
</dbReference>
<feature type="transmembrane region" description="Helical" evidence="7">
    <location>
        <begin position="373"/>
        <end position="400"/>
    </location>
</feature>
<feature type="transmembrane region" description="Helical" evidence="7">
    <location>
        <begin position="215"/>
        <end position="235"/>
    </location>
</feature>
<dbReference type="GO" id="GO:0022857">
    <property type="term" value="F:transmembrane transporter activity"/>
    <property type="evidence" value="ECO:0007669"/>
    <property type="project" value="InterPro"/>
</dbReference>
<dbReference type="InterPro" id="IPR036259">
    <property type="entry name" value="MFS_trans_sf"/>
</dbReference>
<proteinExistence type="predicted"/>